<evidence type="ECO:0000313" key="2">
    <source>
        <dbReference type="Proteomes" id="UP000261052"/>
    </source>
</evidence>
<dbReference type="AlphaFoldDB" id="A0A3E4M7Q9"/>
<organism evidence="1 2">
    <name type="scientific">Agathobacter rectalis</name>
    <dbReference type="NCBI Taxonomy" id="39491"/>
    <lineage>
        <taxon>Bacteria</taxon>
        <taxon>Bacillati</taxon>
        <taxon>Bacillota</taxon>
        <taxon>Clostridia</taxon>
        <taxon>Lachnospirales</taxon>
        <taxon>Lachnospiraceae</taxon>
        <taxon>Agathobacter</taxon>
    </lineage>
</organism>
<sequence length="67" mass="7649">MIGVYLYDIFGASAGNKSSHPIDGERKSENMKHALFCTKKHKLMRNNSIEKKISRCIMMLTRKYGGI</sequence>
<protein>
    <submittedName>
        <fullName evidence="1">Uncharacterized protein</fullName>
    </submittedName>
</protein>
<dbReference type="Proteomes" id="UP000261052">
    <property type="component" value="Unassembled WGS sequence"/>
</dbReference>
<dbReference type="EMBL" id="QSQP01000001">
    <property type="protein sequence ID" value="RGK45771.1"/>
    <property type="molecule type" value="Genomic_DNA"/>
</dbReference>
<reference evidence="1 2" key="1">
    <citation type="submission" date="2018-08" db="EMBL/GenBank/DDBJ databases">
        <title>A genome reference for cultivated species of the human gut microbiota.</title>
        <authorList>
            <person name="Zou Y."/>
            <person name="Xue W."/>
            <person name="Luo G."/>
        </authorList>
    </citation>
    <scope>NUCLEOTIDE SEQUENCE [LARGE SCALE GENOMIC DNA]</scope>
    <source>
        <strain evidence="1 2">TF11-15AC</strain>
    </source>
</reference>
<evidence type="ECO:0000313" key="1">
    <source>
        <dbReference type="EMBL" id="RGK45771.1"/>
    </source>
</evidence>
<proteinExistence type="predicted"/>
<comment type="caution">
    <text evidence="1">The sequence shown here is derived from an EMBL/GenBank/DDBJ whole genome shotgun (WGS) entry which is preliminary data.</text>
</comment>
<accession>A0A3E4M7Q9</accession>
<gene>
    <name evidence="1" type="ORF">DXD13_01445</name>
</gene>
<name>A0A3E4M7Q9_9FIRM</name>